<geneLocation type="plasmid" evidence="1">
    <name>pJ340-114</name>
</geneLocation>
<name>I3W191_9MICC</name>
<organism evidence="1">
    <name type="scientific">Arthrobacter sp. J3.40</name>
    <dbReference type="NCBI Taxonomy" id="347209"/>
    <lineage>
        <taxon>Bacteria</taxon>
        <taxon>Bacillati</taxon>
        <taxon>Actinomycetota</taxon>
        <taxon>Actinomycetes</taxon>
        <taxon>Micrococcales</taxon>
        <taxon>Micrococcaceae</taxon>
        <taxon>Arthrobacter</taxon>
    </lineage>
</organism>
<reference evidence="1" key="1">
    <citation type="submission" date="2012-01" db="EMBL/GenBank/DDBJ databases">
        <authorList>
            <person name="Summers A.O."/>
            <person name="Wireman J."/>
            <person name="Sale K."/>
        </authorList>
    </citation>
    <scope>NUCLEOTIDE SEQUENCE</scope>
    <source>
        <strain evidence="1">J3-40</strain>
        <plasmid evidence="1">pJ340-114</plasmid>
    </source>
</reference>
<dbReference type="EMBL" id="JQ418529">
    <property type="protein sequence ID" value="AFK89368.1"/>
    <property type="molecule type" value="Genomic_DNA"/>
</dbReference>
<proteinExistence type="predicted"/>
<accession>I3W191</accession>
<evidence type="ECO:0000313" key="1">
    <source>
        <dbReference type="EMBL" id="AFK89368.1"/>
    </source>
</evidence>
<protein>
    <submittedName>
        <fullName evidence="1">Uncharacterized protein</fullName>
    </submittedName>
</protein>
<sequence>MARIGMVGLALGPSSPVAAPTVSFTLAARWCDVKRGNLH</sequence>
<keyword evidence="1" id="KW-0614">Plasmid</keyword>
<dbReference type="AlphaFoldDB" id="I3W191"/>